<keyword evidence="3" id="KW-1185">Reference proteome</keyword>
<dbReference type="KEGG" id="cku:UL82_00485"/>
<gene>
    <name evidence="2" type="ORF">UL82_00485</name>
</gene>
<accession>A0A0F6TCS6</accession>
<protein>
    <recommendedName>
        <fullName evidence="4">Secreted protein</fullName>
    </recommendedName>
</protein>
<proteinExistence type="predicted"/>
<dbReference type="EMBL" id="CP011312">
    <property type="protein sequence ID" value="AKE40336.1"/>
    <property type="molecule type" value="Genomic_DNA"/>
</dbReference>
<feature type="chain" id="PRO_5043119978" description="Secreted protein" evidence="1">
    <location>
        <begin position="20"/>
        <end position="168"/>
    </location>
</feature>
<evidence type="ECO:0008006" key="4">
    <source>
        <dbReference type="Google" id="ProtNLM"/>
    </source>
</evidence>
<reference evidence="2 3" key="1">
    <citation type="journal article" date="2015" name="Genome Announc.">
        <title>Complete Genome Sequence of Corynebacterium kutscheri DSM 20755, a Corynebacterial Type Strain with Remarkably Low G+C Content of Chromosomal DNA.</title>
        <authorList>
            <person name="Ruckert C."/>
            <person name="Albersmeier A."/>
            <person name="Winkler A."/>
            <person name="Tauch A."/>
        </authorList>
    </citation>
    <scope>NUCLEOTIDE SEQUENCE [LARGE SCALE GENOMIC DNA]</scope>
    <source>
        <strain evidence="2 3">DSM 20755</strain>
    </source>
</reference>
<name>A0A0F6TCS6_9CORY</name>
<dbReference type="AlphaFoldDB" id="A0A0F6TCS6"/>
<feature type="signal peptide" evidence="1">
    <location>
        <begin position="1"/>
        <end position="19"/>
    </location>
</feature>
<keyword evidence="1" id="KW-0732">Signal</keyword>
<sequence length="168" mass="17644">MASATILIPLCLGSTVAQAQELPESNHPTTNSHRDISSQHAFVFEGPDGTRTFDTERSFIVPRLLDGDKLSIDGNVINVHNIDGQLVASIKADLPEDFILQEVPRGIIATNPNENLFRARCIDNKWVSLGLNITGDLLVCAPFGAATGGIGGFGCSAAIGAGVTAISC</sequence>
<evidence type="ECO:0000313" key="3">
    <source>
        <dbReference type="Proteomes" id="UP000033457"/>
    </source>
</evidence>
<dbReference type="HOGENOM" id="CLU_132539_0_0_11"/>
<organism evidence="2 3">
    <name type="scientific">Corynebacterium kutscheri</name>
    <dbReference type="NCBI Taxonomy" id="35755"/>
    <lineage>
        <taxon>Bacteria</taxon>
        <taxon>Bacillati</taxon>
        <taxon>Actinomycetota</taxon>
        <taxon>Actinomycetes</taxon>
        <taxon>Mycobacteriales</taxon>
        <taxon>Corynebacteriaceae</taxon>
        <taxon>Corynebacterium</taxon>
    </lineage>
</organism>
<dbReference type="Proteomes" id="UP000033457">
    <property type="component" value="Chromosome"/>
</dbReference>
<evidence type="ECO:0000313" key="2">
    <source>
        <dbReference type="EMBL" id="AKE40336.1"/>
    </source>
</evidence>
<evidence type="ECO:0000256" key="1">
    <source>
        <dbReference type="SAM" id="SignalP"/>
    </source>
</evidence>